<organism evidence="1 2">
    <name type="scientific">Massilia horti</name>
    <dbReference type="NCBI Taxonomy" id="2562153"/>
    <lineage>
        <taxon>Bacteria</taxon>
        <taxon>Pseudomonadati</taxon>
        <taxon>Pseudomonadota</taxon>
        <taxon>Betaproteobacteria</taxon>
        <taxon>Burkholderiales</taxon>
        <taxon>Oxalobacteraceae</taxon>
        <taxon>Telluria group</taxon>
        <taxon>Massilia</taxon>
    </lineage>
</organism>
<dbReference type="EMBL" id="SPUM01000149">
    <property type="protein sequence ID" value="TFW27519.1"/>
    <property type="molecule type" value="Genomic_DNA"/>
</dbReference>
<gene>
    <name evidence="1" type="ORF">E4O92_23730</name>
</gene>
<accession>A0A4Y9SQ87</accession>
<evidence type="ECO:0000313" key="1">
    <source>
        <dbReference type="EMBL" id="TFW27519.1"/>
    </source>
</evidence>
<dbReference type="AlphaFoldDB" id="A0A4Y9SQ87"/>
<name>A0A4Y9SQ87_9BURK</name>
<dbReference type="Proteomes" id="UP000297258">
    <property type="component" value="Unassembled WGS sequence"/>
</dbReference>
<comment type="caution">
    <text evidence="1">The sequence shown here is derived from an EMBL/GenBank/DDBJ whole genome shotgun (WGS) entry which is preliminary data.</text>
</comment>
<protein>
    <submittedName>
        <fullName evidence="1">Uncharacterized protein</fullName>
    </submittedName>
</protein>
<dbReference type="RefSeq" id="WP_135192111.1">
    <property type="nucleotide sequence ID" value="NZ_SPUM01000149.1"/>
</dbReference>
<sequence length="66" mass="7402">MAASFLFKPILNQVWVSGNNVLNESTLRLEKPRKFNDADKSEHGKSAGIDNILSHRLSELSLYSIT</sequence>
<keyword evidence="2" id="KW-1185">Reference proteome</keyword>
<reference evidence="1 2" key="1">
    <citation type="submission" date="2019-03" db="EMBL/GenBank/DDBJ databases">
        <title>Draft genome of Massilia hortus sp. nov., a novel bacterial species of the Oxalobacteraceae family.</title>
        <authorList>
            <person name="Peta V."/>
            <person name="Raths R."/>
            <person name="Bucking H."/>
        </authorList>
    </citation>
    <scope>NUCLEOTIDE SEQUENCE [LARGE SCALE GENOMIC DNA]</scope>
    <source>
        <strain evidence="1 2">ONC3</strain>
    </source>
</reference>
<proteinExistence type="predicted"/>
<evidence type="ECO:0000313" key="2">
    <source>
        <dbReference type="Proteomes" id="UP000297258"/>
    </source>
</evidence>